<protein>
    <recommendedName>
        <fullName evidence="3">FXSXX-COOH protein</fullName>
    </recommendedName>
</protein>
<evidence type="ECO:0000313" key="2">
    <source>
        <dbReference type="Proteomes" id="UP000702209"/>
    </source>
</evidence>
<evidence type="ECO:0008006" key="3">
    <source>
        <dbReference type="Google" id="ProtNLM"/>
    </source>
</evidence>
<name>A0ABS0CN87_9NOCA</name>
<gene>
    <name evidence="1" type="ORF">IU459_02060</name>
</gene>
<organism evidence="1 2">
    <name type="scientific">Nocardia amamiensis</name>
    <dbReference type="NCBI Taxonomy" id="404578"/>
    <lineage>
        <taxon>Bacteria</taxon>
        <taxon>Bacillati</taxon>
        <taxon>Actinomycetota</taxon>
        <taxon>Actinomycetes</taxon>
        <taxon>Mycobacteriales</taxon>
        <taxon>Nocardiaceae</taxon>
        <taxon>Nocardia</taxon>
    </lineage>
</organism>
<reference evidence="1 2" key="1">
    <citation type="submission" date="2020-10" db="EMBL/GenBank/DDBJ databases">
        <title>Identification of Nocardia species via Next-generation sequencing and recognition of intraspecies genetic diversity.</title>
        <authorList>
            <person name="Li P."/>
            <person name="Li P."/>
            <person name="Lu B."/>
        </authorList>
    </citation>
    <scope>NUCLEOTIDE SEQUENCE [LARGE SCALE GENOMIC DNA]</scope>
    <source>
        <strain evidence="1 2">BJ06-0157</strain>
    </source>
</reference>
<evidence type="ECO:0000313" key="1">
    <source>
        <dbReference type="EMBL" id="MBF6296324.1"/>
    </source>
</evidence>
<dbReference type="EMBL" id="JADLQX010000001">
    <property type="protein sequence ID" value="MBF6296324.1"/>
    <property type="molecule type" value="Genomic_DNA"/>
</dbReference>
<comment type="caution">
    <text evidence="1">The sequence shown here is derived from an EMBL/GenBank/DDBJ whole genome shotgun (WGS) entry which is preliminary data.</text>
</comment>
<keyword evidence="2" id="KW-1185">Reference proteome</keyword>
<accession>A0ABS0CN87</accession>
<dbReference type="RefSeq" id="WP_195127682.1">
    <property type="nucleotide sequence ID" value="NZ_JADLQX010000001.1"/>
</dbReference>
<sequence>MKPNDQTVVSAVTDLRNTPLGQLSSQSLPELLSSLGNSSTTGISFSSALV</sequence>
<dbReference type="Proteomes" id="UP000702209">
    <property type="component" value="Unassembled WGS sequence"/>
</dbReference>
<proteinExistence type="predicted"/>